<reference evidence="2" key="1">
    <citation type="submission" date="2020-10" db="EMBL/GenBank/DDBJ databases">
        <title>Ca. Dormibacterota MAGs.</title>
        <authorList>
            <person name="Montgomery K."/>
        </authorList>
    </citation>
    <scope>NUCLEOTIDE SEQUENCE [LARGE SCALE GENOMIC DNA]</scope>
    <source>
        <strain evidence="2">SC8812_S17_10</strain>
    </source>
</reference>
<evidence type="ECO:0000313" key="3">
    <source>
        <dbReference type="Proteomes" id="UP000612893"/>
    </source>
</evidence>
<name>A0A934K7R6_9BACT</name>
<dbReference type="CDD" id="cd04182">
    <property type="entry name" value="GT_2_like_f"/>
    <property type="match status" value="1"/>
</dbReference>
<dbReference type="AlphaFoldDB" id="A0A934K7R6"/>
<dbReference type="EMBL" id="JAEKNR010000204">
    <property type="protein sequence ID" value="MBJ7600434.1"/>
    <property type="molecule type" value="Genomic_DNA"/>
</dbReference>
<sequence length="260" mass="28006">MPPSRDVVFLLSDLDLPLRDRTYREPDGPHVVIVRGRELDSALDHLDARPDCRALAVIGLPREVPDLDLMIGRRLLVCDADRGRMREFAEAGMAAGAEVEWLNSESPDLNRLATWALPVGSVVLAAGSALRMGTNKLLLDMGGQPLVRHVVEAASDGGCHLVHLVYSDEAVREAVSGAAYCVYNPDAATGQSTSLQAGLNSMPEDMAAALVMLGDQPLVGSRTVSLLLRAWRREGARPAVAAAYGERASWRPPVLLDRSL</sequence>
<organism evidence="2 3">
    <name type="scientific">Candidatus Nephthysia bennettiae</name>
    <dbReference type="NCBI Taxonomy" id="3127016"/>
    <lineage>
        <taxon>Bacteria</taxon>
        <taxon>Bacillati</taxon>
        <taxon>Candidatus Dormiibacterota</taxon>
        <taxon>Candidatus Dormibacteria</taxon>
        <taxon>Candidatus Dormibacterales</taxon>
        <taxon>Candidatus Dormibacteraceae</taxon>
        <taxon>Candidatus Nephthysia</taxon>
    </lineage>
</organism>
<comment type="caution">
    <text evidence="2">The sequence shown here is derived from an EMBL/GenBank/DDBJ whole genome shotgun (WGS) entry which is preliminary data.</text>
</comment>
<dbReference type="Proteomes" id="UP000612893">
    <property type="component" value="Unassembled WGS sequence"/>
</dbReference>
<dbReference type="Pfam" id="PF12804">
    <property type="entry name" value="NTP_transf_3"/>
    <property type="match status" value="1"/>
</dbReference>
<proteinExistence type="predicted"/>
<protein>
    <submittedName>
        <fullName evidence="2">Nucleotidyltransferase family protein</fullName>
    </submittedName>
</protein>
<dbReference type="PANTHER" id="PTHR43777:SF1">
    <property type="entry name" value="MOLYBDENUM COFACTOR CYTIDYLYLTRANSFERASE"/>
    <property type="match status" value="1"/>
</dbReference>
<dbReference type="SUPFAM" id="SSF53448">
    <property type="entry name" value="Nucleotide-diphospho-sugar transferases"/>
    <property type="match status" value="1"/>
</dbReference>
<dbReference type="InterPro" id="IPR025877">
    <property type="entry name" value="MobA-like_NTP_Trfase"/>
</dbReference>
<feature type="domain" description="MobA-like NTP transferase" evidence="1">
    <location>
        <begin position="122"/>
        <end position="256"/>
    </location>
</feature>
<accession>A0A934K7R6</accession>
<dbReference type="GO" id="GO:0016779">
    <property type="term" value="F:nucleotidyltransferase activity"/>
    <property type="evidence" value="ECO:0007669"/>
    <property type="project" value="UniProtKB-ARBA"/>
</dbReference>
<evidence type="ECO:0000259" key="1">
    <source>
        <dbReference type="Pfam" id="PF12804"/>
    </source>
</evidence>
<gene>
    <name evidence="2" type="ORF">JF922_20480</name>
</gene>
<dbReference type="InterPro" id="IPR029044">
    <property type="entry name" value="Nucleotide-diphossugar_trans"/>
</dbReference>
<evidence type="ECO:0000313" key="2">
    <source>
        <dbReference type="EMBL" id="MBJ7600434.1"/>
    </source>
</evidence>
<feature type="non-terminal residue" evidence="2">
    <location>
        <position position="260"/>
    </location>
</feature>
<dbReference type="PANTHER" id="PTHR43777">
    <property type="entry name" value="MOLYBDENUM COFACTOR CYTIDYLYLTRANSFERASE"/>
    <property type="match status" value="1"/>
</dbReference>
<keyword evidence="3" id="KW-1185">Reference proteome</keyword>
<dbReference type="Gene3D" id="3.90.550.10">
    <property type="entry name" value="Spore Coat Polysaccharide Biosynthesis Protein SpsA, Chain A"/>
    <property type="match status" value="1"/>
</dbReference>